<dbReference type="AlphaFoldDB" id="A0A2U2JEB6"/>
<sequence>MRRYFKRLNRVLVMLLFSGCITLFSCGTKSKKAMITDSVDESIKDKTLSILSLKKLNSVKKAIREESNTTYKASYQSLIKSANKALNEGPFSVTNKTQTPVSGDKHDYLSIGPYWWPDPAKPDGMPWIRRDGEVNPLTLGENLDLQRKANMFRNTYRLAMANFLSEDKKYAEKAIELLSVWFLNPETKMNPNLNYAQGIPGITDGRGIGIIEFVGIKEILTAIELLEINTAMDKKTSEGLRSWLKDYLHWLQTSKNGIDESKWKNNHGTWYDVQIVSLLMFFDRQDEAKTVLESVKKTRIDTQIAKDGKLPLELARTRPLHYSAYNLEAFTYLAYFGKKVNVDLWNYNPSNAGGIKDAYNFLLPYVKQEKKWESEDVGGADKGLEYLGRLFFMAGIMFDVSEYTSIQNNMNKKDDFEIISYSF</sequence>
<feature type="domain" description="Alginate lyase" evidence="4">
    <location>
        <begin position="92"/>
        <end position="372"/>
    </location>
</feature>
<dbReference type="PROSITE" id="PS51257">
    <property type="entry name" value="PROKAR_LIPOPROTEIN"/>
    <property type="match status" value="1"/>
</dbReference>
<dbReference type="Pfam" id="PF05426">
    <property type="entry name" value="Alginate_lyase"/>
    <property type="match status" value="1"/>
</dbReference>
<dbReference type="RefSeq" id="WP_109403563.1">
    <property type="nucleotide sequence ID" value="NZ_QFFG01000001.1"/>
</dbReference>
<proteinExistence type="predicted"/>
<reference evidence="5 6" key="1">
    <citation type="submission" date="2018-05" db="EMBL/GenBank/DDBJ databases">
        <title>Polaribacter aquimarinus sp. nov., isolated from sediment in a sediment of sea.</title>
        <authorList>
            <person name="Lu D."/>
        </authorList>
    </citation>
    <scope>NUCLEOTIDE SEQUENCE [LARGE SCALE GENOMIC DNA]</scope>
    <source>
        <strain evidence="5 6">ZY113</strain>
    </source>
</reference>
<evidence type="ECO:0000256" key="3">
    <source>
        <dbReference type="SAM" id="SignalP"/>
    </source>
</evidence>
<dbReference type="Proteomes" id="UP000245670">
    <property type="component" value="Unassembled WGS sequence"/>
</dbReference>
<comment type="caution">
    <text evidence="5">The sequence shown here is derived from an EMBL/GenBank/DDBJ whole genome shotgun (WGS) entry which is preliminary data.</text>
</comment>
<dbReference type="GO" id="GO:0042597">
    <property type="term" value="C:periplasmic space"/>
    <property type="evidence" value="ECO:0007669"/>
    <property type="project" value="InterPro"/>
</dbReference>
<keyword evidence="1 3" id="KW-0732">Signal</keyword>
<dbReference type="InterPro" id="IPR008397">
    <property type="entry name" value="Alginate_lyase_dom"/>
</dbReference>
<dbReference type="Gene3D" id="1.50.10.100">
    <property type="entry name" value="Chondroitin AC/alginate lyase"/>
    <property type="match status" value="1"/>
</dbReference>
<dbReference type="OrthoDB" id="7210452at2"/>
<dbReference type="GO" id="GO:0016829">
    <property type="term" value="F:lyase activity"/>
    <property type="evidence" value="ECO:0007669"/>
    <property type="project" value="UniProtKB-KW"/>
</dbReference>
<protein>
    <recommendedName>
        <fullName evidence="4">Alginate lyase domain-containing protein</fullName>
    </recommendedName>
</protein>
<evidence type="ECO:0000256" key="1">
    <source>
        <dbReference type="ARBA" id="ARBA00022729"/>
    </source>
</evidence>
<accession>A0A2U2JEB6</accession>
<gene>
    <name evidence="5" type="ORF">DIS07_02120</name>
</gene>
<name>A0A2U2JEB6_9FLAO</name>
<keyword evidence="2" id="KW-0456">Lyase</keyword>
<dbReference type="InterPro" id="IPR008929">
    <property type="entry name" value="Chondroitin_lyas"/>
</dbReference>
<evidence type="ECO:0000256" key="2">
    <source>
        <dbReference type="ARBA" id="ARBA00023239"/>
    </source>
</evidence>
<feature type="signal peptide" evidence="3">
    <location>
        <begin position="1"/>
        <end position="25"/>
    </location>
</feature>
<evidence type="ECO:0000313" key="6">
    <source>
        <dbReference type="Proteomes" id="UP000245670"/>
    </source>
</evidence>
<dbReference type="SUPFAM" id="SSF48230">
    <property type="entry name" value="Chondroitin AC/alginate lyase"/>
    <property type="match status" value="1"/>
</dbReference>
<dbReference type="EMBL" id="QFFG01000001">
    <property type="protein sequence ID" value="PWG06655.1"/>
    <property type="molecule type" value="Genomic_DNA"/>
</dbReference>
<organism evidence="5 6">
    <name type="scientific">Polaribacter aquimarinus</name>
    <dbReference type="NCBI Taxonomy" id="2100726"/>
    <lineage>
        <taxon>Bacteria</taxon>
        <taxon>Pseudomonadati</taxon>
        <taxon>Bacteroidota</taxon>
        <taxon>Flavobacteriia</taxon>
        <taxon>Flavobacteriales</taxon>
        <taxon>Flavobacteriaceae</taxon>
    </lineage>
</organism>
<evidence type="ECO:0000259" key="4">
    <source>
        <dbReference type="Pfam" id="PF05426"/>
    </source>
</evidence>
<evidence type="ECO:0000313" key="5">
    <source>
        <dbReference type="EMBL" id="PWG06655.1"/>
    </source>
</evidence>
<keyword evidence="6" id="KW-1185">Reference proteome</keyword>
<feature type="chain" id="PRO_5015433735" description="Alginate lyase domain-containing protein" evidence="3">
    <location>
        <begin position="26"/>
        <end position="423"/>
    </location>
</feature>